<dbReference type="GO" id="GO:0005096">
    <property type="term" value="F:GTPase activator activity"/>
    <property type="evidence" value="ECO:0007669"/>
    <property type="project" value="UniProtKB-KW"/>
</dbReference>
<dbReference type="Proteomes" id="UP000825935">
    <property type="component" value="Chromosome 4"/>
</dbReference>
<dbReference type="PROSITE" id="PS50086">
    <property type="entry name" value="TBC_RABGAP"/>
    <property type="match status" value="1"/>
</dbReference>
<dbReference type="OMA" id="DSIWGRY"/>
<sequence length="810" mass="89838">MPPSSHASEFDSESPRLSDSPVPRSGWPAEPRLRGLRWRVLLGVLPPCPASIQSLRRAAANGRRRYAELRRGLIVDPHSLEDGQKGENLNVNNPLSQDPDSIWGRYFRNAELERIIESDLARLYPEHGSFFQSFSCQAMLRRILLVWALAYPQYGYRQGMHEVLAPLVYVLHSDVTHLLQVRQRYQDPFEDTFDTPHEDISFSFKEEKCNVTSLSRSALHVPSENALSGDNDWVKRVHSDDLSLVEPDDFGFNLKTVVLGSDSYGAEGELGALLSKRFIEHDAFCMFDSLMRGHRVEVVLADFFSAVNDASTGLSPVLDASAGIYRSLASVDMPLYIHLVGLGVEPQYFTLRWLRVLFGREFDLDSLLLLWDAIFNASNSSKKSVGSIGALKSSARGLFITNFAVSMILYLRPTLLAASNATTCLQKLLNFPKNADVRALIENSNMLRSHLDELSKTAPSLGSKHLWPSVSNSGNSRQISCSPSFRAQIFSSRKGLQQGLSPSAETIWPSIQESYWEERWMNLVLPKEQLEDLGTPEESISCIDSELTNEPARLHPPKEMLLKANSSNLEAENEHLIKEPDLDVTGEMMDHGNSSKGRMATGTCVNNLVNNADRSQDISLNKGDTCSEKTEILSTNPDSRLFVSLERDTVGTETPEHVCIHALDLSAGRGMSNSSHENVCSCSSCKSDSSEDLQQRGPRRYCSDDISLRRIKGVAEGLQPEEAPKMEGDAKALKDEDLRISLQAFGRAMVQSIEVLENALSSLCADDEGTVTLVQSTHSTHKGSLSTEGRSAAIRALTDLRKISNILLQI</sequence>
<protein>
    <recommendedName>
        <fullName evidence="3">Rab-GAP TBC domain-containing protein</fullName>
    </recommendedName>
</protein>
<keyword evidence="1" id="KW-0343">GTPase activation</keyword>
<dbReference type="OrthoDB" id="27140at2759"/>
<comment type="caution">
    <text evidence="4">The sequence shown here is derived from an EMBL/GenBank/DDBJ whole genome shotgun (WGS) entry which is preliminary data.</text>
</comment>
<dbReference type="PANTHER" id="PTHR22957">
    <property type="entry name" value="TBC1 DOMAIN FAMILY MEMBER GTPASE-ACTIVATING PROTEIN"/>
    <property type="match status" value="1"/>
</dbReference>
<evidence type="ECO:0000256" key="2">
    <source>
        <dbReference type="SAM" id="MobiDB-lite"/>
    </source>
</evidence>
<dbReference type="InterPro" id="IPR035969">
    <property type="entry name" value="Rab-GAP_TBC_sf"/>
</dbReference>
<proteinExistence type="predicted"/>
<dbReference type="PANTHER" id="PTHR22957:SF337">
    <property type="entry name" value="TBC1 DOMAIN FAMILY MEMBER 5"/>
    <property type="match status" value="1"/>
</dbReference>
<dbReference type="SUPFAM" id="SSF47923">
    <property type="entry name" value="Ypt/Rab-GAP domain of gyp1p"/>
    <property type="match status" value="2"/>
</dbReference>
<reference evidence="4" key="1">
    <citation type="submission" date="2021-08" db="EMBL/GenBank/DDBJ databases">
        <title>WGS assembly of Ceratopteris richardii.</title>
        <authorList>
            <person name="Marchant D.B."/>
            <person name="Chen G."/>
            <person name="Jenkins J."/>
            <person name="Shu S."/>
            <person name="Leebens-Mack J."/>
            <person name="Grimwood J."/>
            <person name="Schmutz J."/>
            <person name="Soltis P."/>
            <person name="Soltis D."/>
            <person name="Chen Z.-H."/>
        </authorList>
    </citation>
    <scope>NUCLEOTIDE SEQUENCE</scope>
    <source>
        <strain evidence="4">Whitten #5841</strain>
        <tissue evidence="4">Leaf</tissue>
    </source>
</reference>
<accession>A0A8T2UTJ6</accession>
<evidence type="ECO:0000256" key="1">
    <source>
        <dbReference type="ARBA" id="ARBA00022468"/>
    </source>
</evidence>
<gene>
    <name evidence="4" type="ORF">KP509_04G023700</name>
</gene>
<feature type="region of interest" description="Disordered" evidence="2">
    <location>
        <begin position="1"/>
        <end position="26"/>
    </location>
</feature>
<dbReference type="AlphaFoldDB" id="A0A8T2UTJ6"/>
<organism evidence="4 5">
    <name type="scientific">Ceratopteris richardii</name>
    <name type="common">Triangle waterfern</name>
    <dbReference type="NCBI Taxonomy" id="49495"/>
    <lineage>
        <taxon>Eukaryota</taxon>
        <taxon>Viridiplantae</taxon>
        <taxon>Streptophyta</taxon>
        <taxon>Embryophyta</taxon>
        <taxon>Tracheophyta</taxon>
        <taxon>Polypodiopsida</taxon>
        <taxon>Polypodiidae</taxon>
        <taxon>Polypodiales</taxon>
        <taxon>Pteridineae</taxon>
        <taxon>Pteridaceae</taxon>
        <taxon>Parkerioideae</taxon>
        <taxon>Ceratopteris</taxon>
    </lineage>
</organism>
<evidence type="ECO:0000259" key="3">
    <source>
        <dbReference type="PROSITE" id="PS50086"/>
    </source>
</evidence>
<dbReference type="SMART" id="SM00164">
    <property type="entry name" value="TBC"/>
    <property type="match status" value="1"/>
</dbReference>
<dbReference type="Gene3D" id="1.10.472.80">
    <property type="entry name" value="Ypt/Rab-GAP domain of gyp1p, domain 3"/>
    <property type="match status" value="1"/>
</dbReference>
<evidence type="ECO:0000313" key="4">
    <source>
        <dbReference type="EMBL" id="KAH7438642.1"/>
    </source>
</evidence>
<evidence type="ECO:0000313" key="5">
    <source>
        <dbReference type="Proteomes" id="UP000825935"/>
    </source>
</evidence>
<dbReference type="Gene3D" id="1.10.8.270">
    <property type="entry name" value="putative rabgap domain of human tbc1 domain family member 14 like domains"/>
    <property type="match status" value="1"/>
</dbReference>
<dbReference type="EMBL" id="CM035409">
    <property type="protein sequence ID" value="KAH7438642.1"/>
    <property type="molecule type" value="Genomic_DNA"/>
</dbReference>
<dbReference type="InterPro" id="IPR000195">
    <property type="entry name" value="Rab-GAP-TBC_dom"/>
</dbReference>
<feature type="domain" description="Rab-GAP TBC" evidence="3">
    <location>
        <begin position="28"/>
        <end position="378"/>
    </location>
</feature>
<keyword evidence="5" id="KW-1185">Reference proteome</keyword>
<name>A0A8T2UTJ6_CERRI</name>
<dbReference type="Pfam" id="PF00566">
    <property type="entry name" value="RabGAP-TBC"/>
    <property type="match status" value="2"/>
</dbReference>